<keyword evidence="4" id="KW-1185">Reference proteome</keyword>
<feature type="region of interest" description="Disordered" evidence="1">
    <location>
        <begin position="22"/>
        <end position="75"/>
    </location>
</feature>
<evidence type="ECO:0000256" key="2">
    <source>
        <dbReference type="SAM" id="SignalP"/>
    </source>
</evidence>
<accession>A0AAD3DWQ4</accession>
<evidence type="ECO:0000313" key="4">
    <source>
        <dbReference type="Proteomes" id="UP001054857"/>
    </source>
</evidence>
<organism evidence="3 4">
    <name type="scientific">Astrephomene gubernaculifera</name>
    <dbReference type="NCBI Taxonomy" id="47775"/>
    <lineage>
        <taxon>Eukaryota</taxon>
        <taxon>Viridiplantae</taxon>
        <taxon>Chlorophyta</taxon>
        <taxon>core chlorophytes</taxon>
        <taxon>Chlorophyceae</taxon>
        <taxon>CS clade</taxon>
        <taxon>Chlamydomonadales</taxon>
        <taxon>Astrephomenaceae</taxon>
        <taxon>Astrephomene</taxon>
    </lineage>
</organism>
<dbReference type="Proteomes" id="UP001054857">
    <property type="component" value="Unassembled WGS sequence"/>
</dbReference>
<gene>
    <name evidence="3" type="ORF">Agub_g11550</name>
</gene>
<dbReference type="EMBL" id="BMAR01000030">
    <property type="protein sequence ID" value="GFR49510.1"/>
    <property type="molecule type" value="Genomic_DNA"/>
</dbReference>
<comment type="caution">
    <text evidence="3">The sequence shown here is derived from an EMBL/GenBank/DDBJ whole genome shotgun (WGS) entry which is preliminary data.</text>
</comment>
<feature type="non-terminal residue" evidence="3">
    <location>
        <position position="217"/>
    </location>
</feature>
<evidence type="ECO:0000256" key="1">
    <source>
        <dbReference type="SAM" id="MobiDB-lite"/>
    </source>
</evidence>
<feature type="chain" id="PRO_5042070440" evidence="2">
    <location>
        <begin position="21"/>
        <end position="217"/>
    </location>
</feature>
<proteinExistence type="predicted"/>
<sequence>MGLLALVWLLLAASASSASAELLGQSTSPAPVPPPLYSQSSPPPLPPSYPPSKSPPPVPSSSLPPPLPTLSPSPVAQQPTFTFPGLASFIGPAKSCQGFALDGYGTYNLTTATDGSFTGGSSPSAVEVFVVVTSSGSSCTDAFTTLPLPFSVAGALYRPTSSAGSMSAIATPATRLLQYTMATTDNVVGLTYGYFGINATSAPAGAFAAIRSNSTAG</sequence>
<feature type="compositionally biased region" description="Pro residues" evidence="1">
    <location>
        <begin position="30"/>
        <end position="71"/>
    </location>
</feature>
<evidence type="ECO:0000313" key="3">
    <source>
        <dbReference type="EMBL" id="GFR49510.1"/>
    </source>
</evidence>
<feature type="signal peptide" evidence="2">
    <location>
        <begin position="1"/>
        <end position="20"/>
    </location>
</feature>
<protein>
    <submittedName>
        <fullName evidence="3">Uncharacterized protein</fullName>
    </submittedName>
</protein>
<keyword evidence="2" id="KW-0732">Signal</keyword>
<name>A0AAD3DWQ4_9CHLO</name>
<reference evidence="3 4" key="1">
    <citation type="journal article" date="2021" name="Sci. Rep.">
        <title>Genome sequencing of the multicellular alga Astrephomene provides insights into convergent evolution of germ-soma differentiation.</title>
        <authorList>
            <person name="Yamashita S."/>
            <person name="Yamamoto K."/>
            <person name="Matsuzaki R."/>
            <person name="Suzuki S."/>
            <person name="Yamaguchi H."/>
            <person name="Hirooka S."/>
            <person name="Minakuchi Y."/>
            <person name="Miyagishima S."/>
            <person name="Kawachi M."/>
            <person name="Toyoda A."/>
            <person name="Nozaki H."/>
        </authorList>
    </citation>
    <scope>NUCLEOTIDE SEQUENCE [LARGE SCALE GENOMIC DNA]</scope>
    <source>
        <strain evidence="3 4">NIES-4017</strain>
    </source>
</reference>
<dbReference type="AlphaFoldDB" id="A0AAD3DWQ4"/>